<dbReference type="SUPFAM" id="SSF52949">
    <property type="entry name" value="Macro domain-like"/>
    <property type="match status" value="1"/>
</dbReference>
<feature type="domain" description="Macro" evidence="5">
    <location>
        <begin position="1"/>
        <end position="154"/>
    </location>
</feature>
<comment type="caution">
    <text evidence="6">The sequence shown here is derived from an EMBL/GenBank/DDBJ whole genome shotgun (WGS) entry which is preliminary data.</text>
</comment>
<evidence type="ECO:0000256" key="4">
    <source>
        <dbReference type="ARBA" id="ARBA00034427"/>
    </source>
</evidence>
<gene>
    <name evidence="6" type="primary">POA1</name>
    <name evidence="6" type="ORF">LshimejAT787_0504510</name>
</gene>
<accession>A0A9P3PMW7</accession>
<name>A0A9P3PMW7_LYOSH</name>
<dbReference type="PROSITE" id="PS51154">
    <property type="entry name" value="MACRO"/>
    <property type="match status" value="1"/>
</dbReference>
<dbReference type="AlphaFoldDB" id="A0A9P3PMW7"/>
<evidence type="ECO:0000256" key="1">
    <source>
        <dbReference type="ARBA" id="ARBA00006575"/>
    </source>
</evidence>
<reference evidence="6" key="1">
    <citation type="submission" date="2022-07" db="EMBL/GenBank/DDBJ databases">
        <title>The genome of Lyophyllum shimeji provides insight into the initial evolution of ectomycorrhizal fungal genome.</title>
        <authorList>
            <person name="Kobayashi Y."/>
            <person name="Shibata T."/>
            <person name="Hirakawa H."/>
            <person name="Shigenobu S."/>
            <person name="Nishiyama T."/>
            <person name="Yamada A."/>
            <person name="Hasebe M."/>
            <person name="Kawaguchi M."/>
        </authorList>
    </citation>
    <scope>NUCLEOTIDE SEQUENCE</scope>
    <source>
        <strain evidence="6">AT787</strain>
    </source>
</reference>
<dbReference type="Gene3D" id="3.40.220.10">
    <property type="entry name" value="Leucine Aminopeptidase, subunit E, domain 1"/>
    <property type="match status" value="1"/>
</dbReference>
<dbReference type="Proteomes" id="UP001063166">
    <property type="component" value="Unassembled WGS sequence"/>
</dbReference>
<evidence type="ECO:0000259" key="5">
    <source>
        <dbReference type="PROSITE" id="PS51154"/>
    </source>
</evidence>
<dbReference type="EMBL" id="BRPK01000005">
    <property type="protein sequence ID" value="GLB38586.1"/>
    <property type="molecule type" value="Genomic_DNA"/>
</dbReference>
<dbReference type="GO" id="GO:0140291">
    <property type="term" value="P:peptidyl-glutamate ADP-deribosylation"/>
    <property type="evidence" value="ECO:0007669"/>
    <property type="project" value="TreeGrafter"/>
</dbReference>
<dbReference type="Pfam" id="PF01661">
    <property type="entry name" value="Macro"/>
    <property type="match status" value="1"/>
</dbReference>
<sequence>MGGITHTIGDLFTAPRGAILVHACNTLGSWGGGIALAFRDKYPAQFELYKARCKTYGSSLVGTCLLIPGDTHDIACLFTSRAYGKRKDKPEEILAATKTALQDLMKQNTEGKELHACRFNSGKFGVPWTDTEAILKELGTSMIVYTPAGEATSN</sequence>
<dbReference type="PANTHER" id="PTHR12521">
    <property type="entry name" value="PROTEIN C6ORF130"/>
    <property type="match status" value="1"/>
</dbReference>
<comment type="similarity">
    <text evidence="1">Belongs to the POA1 family.</text>
</comment>
<protein>
    <recommendedName>
        <fullName evidence="3">ADP-ribose 1''-phosphate phosphatase</fullName>
        <ecNumber evidence="2">3.1.3.84</ecNumber>
    </recommendedName>
</protein>
<dbReference type="SMART" id="SM00506">
    <property type="entry name" value="A1pp"/>
    <property type="match status" value="1"/>
</dbReference>
<organism evidence="6 7">
    <name type="scientific">Lyophyllum shimeji</name>
    <name type="common">Hon-shimeji</name>
    <name type="synonym">Tricholoma shimeji</name>
    <dbReference type="NCBI Taxonomy" id="47721"/>
    <lineage>
        <taxon>Eukaryota</taxon>
        <taxon>Fungi</taxon>
        <taxon>Dikarya</taxon>
        <taxon>Basidiomycota</taxon>
        <taxon>Agaricomycotina</taxon>
        <taxon>Agaricomycetes</taxon>
        <taxon>Agaricomycetidae</taxon>
        <taxon>Agaricales</taxon>
        <taxon>Tricholomatineae</taxon>
        <taxon>Lyophyllaceae</taxon>
        <taxon>Lyophyllum</taxon>
    </lineage>
</organism>
<dbReference type="EC" id="3.1.3.84" evidence="2"/>
<comment type="catalytic activity">
    <reaction evidence="4">
        <text>ADP-alpha-D-ribose 1''-phosphate + H2O = ADP-D-ribose + phosphate</text>
        <dbReference type="Rhea" id="RHEA:25029"/>
        <dbReference type="ChEBI" id="CHEBI:15377"/>
        <dbReference type="ChEBI" id="CHEBI:43474"/>
        <dbReference type="ChEBI" id="CHEBI:57967"/>
        <dbReference type="ChEBI" id="CHEBI:58753"/>
        <dbReference type="EC" id="3.1.3.84"/>
    </reaction>
</comment>
<keyword evidence="7" id="KW-1185">Reference proteome</keyword>
<dbReference type="OrthoDB" id="2155246at2759"/>
<evidence type="ECO:0000256" key="2">
    <source>
        <dbReference type="ARBA" id="ARBA00012983"/>
    </source>
</evidence>
<evidence type="ECO:0000313" key="7">
    <source>
        <dbReference type="Proteomes" id="UP001063166"/>
    </source>
</evidence>
<dbReference type="InterPro" id="IPR002589">
    <property type="entry name" value="Macro_dom"/>
</dbReference>
<dbReference type="InterPro" id="IPR043472">
    <property type="entry name" value="Macro_dom-like"/>
</dbReference>
<evidence type="ECO:0000313" key="6">
    <source>
        <dbReference type="EMBL" id="GLB38586.1"/>
    </source>
</evidence>
<proteinExistence type="inferred from homology"/>
<dbReference type="InterPro" id="IPR050892">
    <property type="entry name" value="ADP-ribose_metab_enzymes"/>
</dbReference>
<evidence type="ECO:0000256" key="3">
    <source>
        <dbReference type="ARBA" id="ARBA00019744"/>
    </source>
</evidence>
<dbReference type="PANTHER" id="PTHR12521:SF0">
    <property type="entry name" value="ADP-RIBOSE GLYCOHYDROLASE OARD1"/>
    <property type="match status" value="1"/>
</dbReference>
<dbReference type="CDD" id="cd02901">
    <property type="entry name" value="Macro_Poa1p-like"/>
    <property type="match status" value="1"/>
</dbReference>